<comment type="similarity">
    <text evidence="1 4">Belongs to the glycosyl hydrolase 5 (cellulase A) family.</text>
</comment>
<organism evidence="7 10">
    <name type="scientific">Medicago truncatula</name>
    <name type="common">Barrel medic</name>
    <name type="synonym">Medicago tribuloides</name>
    <dbReference type="NCBI Taxonomy" id="3880"/>
    <lineage>
        <taxon>Eukaryota</taxon>
        <taxon>Viridiplantae</taxon>
        <taxon>Streptophyta</taxon>
        <taxon>Embryophyta</taxon>
        <taxon>Tracheophyta</taxon>
        <taxon>Spermatophyta</taxon>
        <taxon>Magnoliopsida</taxon>
        <taxon>eudicotyledons</taxon>
        <taxon>Gunneridae</taxon>
        <taxon>Pentapetalae</taxon>
        <taxon>rosids</taxon>
        <taxon>fabids</taxon>
        <taxon>Fabales</taxon>
        <taxon>Fabaceae</taxon>
        <taxon>Papilionoideae</taxon>
        <taxon>50 kb inversion clade</taxon>
        <taxon>NPAAA clade</taxon>
        <taxon>Hologalegina</taxon>
        <taxon>IRL clade</taxon>
        <taxon>Trifolieae</taxon>
        <taxon>Medicago</taxon>
    </lineage>
</organism>
<evidence type="ECO:0000313" key="9">
    <source>
        <dbReference type="EnsemblPlants" id="KEH18775"/>
    </source>
</evidence>
<reference evidence="8" key="4">
    <citation type="journal article" date="2018" name="Nat. Plants">
        <title>Whole-genome landscape of Medicago truncatula symbiotic genes.</title>
        <authorList>
            <person name="Pecrix Y."/>
            <person name="Gamas P."/>
            <person name="Carrere S."/>
        </authorList>
    </citation>
    <scope>NUCLEOTIDE SEQUENCE</scope>
    <source>
        <tissue evidence="8">Leaves</tissue>
    </source>
</reference>
<dbReference type="HOGENOM" id="CLU_039562_2_1_1"/>
<dbReference type="SUPFAM" id="SSF51445">
    <property type="entry name" value="(Trans)glycosidases"/>
    <property type="match status" value="1"/>
</dbReference>
<feature type="domain" description="Glycoside hydrolase family 5" evidence="6">
    <location>
        <begin position="76"/>
        <end position="353"/>
    </location>
</feature>
<protein>
    <submittedName>
        <fullName evidence="7">Hydrolyzing O-glycosyl compounds hydrolase</fullName>
    </submittedName>
    <submittedName>
        <fullName evidence="8">Putative cellulase</fullName>
        <ecNumber evidence="8">3.2.1.4</ecNumber>
    </submittedName>
</protein>
<dbReference type="KEGG" id="mtr:25500803"/>
<evidence type="ECO:0000256" key="2">
    <source>
        <dbReference type="ARBA" id="ARBA00022801"/>
    </source>
</evidence>
<name>A0A072TZ08_MEDTR</name>
<evidence type="ECO:0000256" key="5">
    <source>
        <dbReference type="SAM" id="SignalP"/>
    </source>
</evidence>
<dbReference type="Gramene" id="rna45890">
    <property type="protein sequence ID" value="RHN39820.1"/>
    <property type="gene ID" value="gene45890"/>
</dbReference>
<dbReference type="STRING" id="3880.A0A072TZ08"/>
<dbReference type="InterPro" id="IPR017853">
    <property type="entry name" value="GH"/>
</dbReference>
<gene>
    <name evidence="9" type="primary">25500803</name>
    <name evidence="7" type="ordered locus">MTR_8g028430</name>
    <name evidence="8" type="ORF">MtrunA17_Chr8g0348071</name>
</gene>
<evidence type="ECO:0000313" key="10">
    <source>
        <dbReference type="Proteomes" id="UP000002051"/>
    </source>
</evidence>
<reference evidence="7 10" key="2">
    <citation type="journal article" date="2014" name="BMC Genomics">
        <title>An improved genome release (version Mt4.0) for the model legume Medicago truncatula.</title>
        <authorList>
            <person name="Tang H."/>
            <person name="Krishnakumar V."/>
            <person name="Bidwell S."/>
            <person name="Rosen B."/>
            <person name="Chan A."/>
            <person name="Zhou S."/>
            <person name="Gentzbittel L."/>
            <person name="Childs K.L."/>
            <person name="Yandell M."/>
            <person name="Gundlach H."/>
            <person name="Mayer K.F."/>
            <person name="Schwartz D.C."/>
            <person name="Town C.D."/>
        </authorList>
    </citation>
    <scope>GENOME REANNOTATION</scope>
    <source>
        <strain evidence="7">A17</strain>
        <strain evidence="9 10">cv. Jemalong A17</strain>
    </source>
</reference>
<dbReference type="Proteomes" id="UP000002051">
    <property type="component" value="Chromosome 8"/>
</dbReference>
<dbReference type="OrthoDB" id="442731at2759"/>
<dbReference type="EnsemblPlants" id="KEH18775">
    <property type="protein sequence ID" value="KEH18775"/>
    <property type="gene ID" value="MTR_8g028430"/>
</dbReference>
<evidence type="ECO:0000259" key="6">
    <source>
        <dbReference type="Pfam" id="PF00150"/>
    </source>
</evidence>
<keyword evidence="5" id="KW-0732">Signal</keyword>
<dbReference type="PANTHER" id="PTHR31263">
    <property type="entry name" value="CELLULASE FAMILY PROTEIN (AFU_ORTHOLOGUE AFUA_5G14560)"/>
    <property type="match status" value="1"/>
</dbReference>
<evidence type="ECO:0000313" key="7">
    <source>
        <dbReference type="EMBL" id="KEH18775.1"/>
    </source>
</evidence>
<dbReference type="EMBL" id="PSQE01000008">
    <property type="protein sequence ID" value="RHN39820.1"/>
    <property type="molecule type" value="Genomic_DNA"/>
</dbReference>
<proteinExistence type="inferred from homology"/>
<dbReference type="InterPro" id="IPR035992">
    <property type="entry name" value="Ricin_B-like_lectins"/>
</dbReference>
<dbReference type="EC" id="3.2.1.4" evidence="8"/>
<dbReference type="InterPro" id="IPR001547">
    <property type="entry name" value="Glyco_hydro_5"/>
</dbReference>
<evidence type="ECO:0000256" key="3">
    <source>
        <dbReference type="ARBA" id="ARBA00023295"/>
    </source>
</evidence>
<dbReference type="Pfam" id="PF00150">
    <property type="entry name" value="Cellulase"/>
    <property type="match status" value="1"/>
</dbReference>
<sequence>MSFESLFLLLLVFISSLQLSSHHANAYPLSTHSRWIIDDTTGERVKLVCGNWAGHLQPMIPEGLDRRPLKELVGELVKNNFNCVRLTYAIYMWTRYQNGIVNDTFNDLDVPEIVEGIANNNPSVLKMTHIEAFDAVVKELGDQNVRVLLDNHVSEPKWCCHDDDENGFFHDRHFDPQEWIHGLTLAAKHFEGHHPVVAMSLRNELHGPRQNLKDWYKYMSQGAFAIHKSNPNVLVLISGLNYDTELQFLRNKPMDIDLGKKMVFETHLYSWSGIGTLKLKEIWSKQPLNRICAESIIGLDQRAGFLTMGQKAVPLIFTEFGFDQTGSTVEDNRFLTCLQTYLVGRDLDWGLWAFHGGYYVREDKVQLDETFGVVDATWHKLRYPNFTDKFQLLQRKNQDPTSKRSKAYIMYHPLTGKCVQVNENNKLEIGSCENQKRWTYKGSQIFLKESQKCLTASGEGLPVSVSDDCESKNSSWKTASPSKLHLATVNQDGKQQLCLQKDTNSSAVVTSKCICIHDDSLCLDDPQSQWFQLVATNV</sequence>
<dbReference type="Gene3D" id="3.20.20.80">
    <property type="entry name" value="Glycosidases"/>
    <property type="match status" value="1"/>
</dbReference>
<evidence type="ECO:0000256" key="4">
    <source>
        <dbReference type="RuleBase" id="RU361153"/>
    </source>
</evidence>
<evidence type="ECO:0000313" key="8">
    <source>
        <dbReference type="EMBL" id="RHN39820.1"/>
    </source>
</evidence>
<dbReference type="GO" id="GO:0000272">
    <property type="term" value="P:polysaccharide catabolic process"/>
    <property type="evidence" value="ECO:0007669"/>
    <property type="project" value="InterPro"/>
</dbReference>
<dbReference type="GO" id="GO:0008810">
    <property type="term" value="F:cellulase activity"/>
    <property type="evidence" value="ECO:0007669"/>
    <property type="project" value="UniProtKB-EC"/>
</dbReference>
<dbReference type="AlphaFoldDB" id="A0A072TZ08"/>
<reference evidence="7 10" key="1">
    <citation type="journal article" date="2011" name="Nature">
        <title>The Medicago genome provides insight into the evolution of rhizobial symbioses.</title>
        <authorList>
            <person name="Young N.D."/>
            <person name="Debelle F."/>
            <person name="Oldroyd G.E."/>
            <person name="Geurts R."/>
            <person name="Cannon S.B."/>
            <person name="Udvardi M.K."/>
            <person name="Benedito V.A."/>
            <person name="Mayer K.F."/>
            <person name="Gouzy J."/>
            <person name="Schoof H."/>
            <person name="Van de Peer Y."/>
            <person name="Proost S."/>
            <person name="Cook D.R."/>
            <person name="Meyers B.C."/>
            <person name="Spannagl M."/>
            <person name="Cheung F."/>
            <person name="De Mita S."/>
            <person name="Krishnakumar V."/>
            <person name="Gundlach H."/>
            <person name="Zhou S."/>
            <person name="Mudge J."/>
            <person name="Bharti A.K."/>
            <person name="Murray J.D."/>
            <person name="Naoumkina M.A."/>
            <person name="Rosen B."/>
            <person name="Silverstein K.A."/>
            <person name="Tang H."/>
            <person name="Rombauts S."/>
            <person name="Zhao P.X."/>
            <person name="Zhou P."/>
            <person name="Barbe V."/>
            <person name="Bardou P."/>
            <person name="Bechner M."/>
            <person name="Bellec A."/>
            <person name="Berger A."/>
            <person name="Berges H."/>
            <person name="Bidwell S."/>
            <person name="Bisseling T."/>
            <person name="Choisne N."/>
            <person name="Couloux A."/>
            <person name="Denny R."/>
            <person name="Deshpande S."/>
            <person name="Dai X."/>
            <person name="Doyle J.J."/>
            <person name="Dudez A.M."/>
            <person name="Farmer A.D."/>
            <person name="Fouteau S."/>
            <person name="Franken C."/>
            <person name="Gibelin C."/>
            <person name="Gish J."/>
            <person name="Goldstein S."/>
            <person name="Gonzalez A.J."/>
            <person name="Green P.J."/>
            <person name="Hallab A."/>
            <person name="Hartog M."/>
            <person name="Hua A."/>
            <person name="Humphray S.J."/>
            <person name="Jeong D.H."/>
            <person name="Jing Y."/>
            <person name="Jocker A."/>
            <person name="Kenton S.M."/>
            <person name="Kim D.J."/>
            <person name="Klee K."/>
            <person name="Lai H."/>
            <person name="Lang C."/>
            <person name="Lin S."/>
            <person name="Macmil S.L."/>
            <person name="Magdelenat G."/>
            <person name="Matthews L."/>
            <person name="McCorrison J."/>
            <person name="Monaghan E.L."/>
            <person name="Mun J.H."/>
            <person name="Najar F.Z."/>
            <person name="Nicholson C."/>
            <person name="Noirot C."/>
            <person name="O'Bleness M."/>
            <person name="Paule C.R."/>
            <person name="Poulain J."/>
            <person name="Prion F."/>
            <person name="Qin B."/>
            <person name="Qu C."/>
            <person name="Retzel E.F."/>
            <person name="Riddle C."/>
            <person name="Sallet E."/>
            <person name="Samain S."/>
            <person name="Samson N."/>
            <person name="Sanders I."/>
            <person name="Saurat O."/>
            <person name="Scarpelli C."/>
            <person name="Schiex T."/>
            <person name="Segurens B."/>
            <person name="Severin A.J."/>
            <person name="Sherrier D.J."/>
            <person name="Shi R."/>
            <person name="Sims S."/>
            <person name="Singer S.R."/>
            <person name="Sinharoy S."/>
            <person name="Sterck L."/>
            <person name="Viollet A."/>
            <person name="Wang B.B."/>
            <person name="Wang K."/>
            <person name="Wang M."/>
            <person name="Wang X."/>
            <person name="Warfsmann J."/>
            <person name="Weissenbach J."/>
            <person name="White D.D."/>
            <person name="White J.D."/>
            <person name="Wiley G.B."/>
            <person name="Wincker P."/>
            <person name="Xing Y."/>
            <person name="Yang L."/>
            <person name="Yao Z."/>
            <person name="Ying F."/>
            <person name="Zhai J."/>
            <person name="Zhou L."/>
            <person name="Zuber A."/>
            <person name="Denarie J."/>
            <person name="Dixon R.A."/>
            <person name="May G.D."/>
            <person name="Schwartz D.C."/>
            <person name="Rogers J."/>
            <person name="Quetier F."/>
            <person name="Town C.D."/>
            <person name="Roe B.A."/>
        </authorList>
    </citation>
    <scope>NUCLEOTIDE SEQUENCE [LARGE SCALE GENOMIC DNA]</scope>
    <source>
        <strain evidence="7">A17</strain>
        <strain evidence="9 10">cv. Jemalong A17</strain>
    </source>
</reference>
<reference evidence="9" key="3">
    <citation type="submission" date="2015-04" db="UniProtKB">
        <authorList>
            <consortium name="EnsemblPlants"/>
        </authorList>
    </citation>
    <scope>IDENTIFICATION</scope>
    <source>
        <strain evidence="9">cv. Jemalong A17</strain>
    </source>
</reference>
<dbReference type="Proteomes" id="UP000265566">
    <property type="component" value="Chromosome 8"/>
</dbReference>
<dbReference type="PANTHER" id="PTHR31263:SF50">
    <property type="entry name" value="HYDROLYZING O-GLYCOSYL COMPOUNDS HYDROLASE"/>
    <property type="match status" value="1"/>
</dbReference>
<accession>A0A072TZ08</accession>
<dbReference type="SUPFAM" id="SSF50370">
    <property type="entry name" value="Ricin B-like lectins"/>
    <property type="match status" value="1"/>
</dbReference>
<feature type="chain" id="PRO_5014499136" evidence="5">
    <location>
        <begin position="27"/>
        <end position="538"/>
    </location>
</feature>
<keyword evidence="10" id="KW-1185">Reference proteome</keyword>
<dbReference type="EMBL" id="CM001224">
    <property type="protein sequence ID" value="KEH18775.1"/>
    <property type="molecule type" value="Genomic_DNA"/>
</dbReference>
<keyword evidence="3 4" id="KW-0326">Glycosidase</keyword>
<feature type="signal peptide" evidence="5">
    <location>
        <begin position="1"/>
        <end position="26"/>
    </location>
</feature>
<evidence type="ECO:0000256" key="1">
    <source>
        <dbReference type="ARBA" id="ARBA00005641"/>
    </source>
</evidence>
<keyword evidence="2 4" id="KW-0378">Hydrolase</keyword>